<dbReference type="InterPro" id="IPR013767">
    <property type="entry name" value="PAS_fold"/>
</dbReference>
<evidence type="ECO:0000256" key="4">
    <source>
        <dbReference type="ARBA" id="ARBA00022475"/>
    </source>
</evidence>
<feature type="domain" description="PAC" evidence="18">
    <location>
        <begin position="197"/>
        <end position="252"/>
    </location>
</feature>
<organism evidence="20 21">
    <name type="scientific">Flavobacterium soyangense</name>
    <dbReference type="NCBI Taxonomy" id="2023265"/>
    <lineage>
        <taxon>Bacteria</taxon>
        <taxon>Pseudomonadati</taxon>
        <taxon>Bacteroidota</taxon>
        <taxon>Flavobacteriia</taxon>
        <taxon>Flavobacteriales</taxon>
        <taxon>Flavobacteriaceae</taxon>
        <taxon>Flavobacterium</taxon>
    </lineage>
</organism>
<keyword evidence="5" id="KW-0997">Cell inner membrane</keyword>
<evidence type="ECO:0000256" key="12">
    <source>
        <dbReference type="ARBA" id="ARBA00023136"/>
    </source>
</evidence>
<dbReference type="GO" id="GO:0009927">
    <property type="term" value="F:histidine phosphotransfer kinase activity"/>
    <property type="evidence" value="ECO:0007669"/>
    <property type="project" value="TreeGrafter"/>
</dbReference>
<dbReference type="PROSITE" id="PS50894">
    <property type="entry name" value="HPT"/>
    <property type="match status" value="1"/>
</dbReference>
<dbReference type="InterPro" id="IPR036890">
    <property type="entry name" value="HATPase_C_sf"/>
</dbReference>
<dbReference type="SMART" id="SM00448">
    <property type="entry name" value="REC"/>
    <property type="match status" value="1"/>
</dbReference>
<dbReference type="InterPro" id="IPR000014">
    <property type="entry name" value="PAS"/>
</dbReference>
<dbReference type="InterPro" id="IPR000700">
    <property type="entry name" value="PAS-assoc_C"/>
</dbReference>
<name>A0A930XUT6_9FLAO</name>
<feature type="domain" description="Response regulatory" evidence="16">
    <location>
        <begin position="1291"/>
        <end position="1406"/>
    </location>
</feature>
<dbReference type="InterPro" id="IPR036641">
    <property type="entry name" value="HPT_dom_sf"/>
</dbReference>
<dbReference type="NCBIfam" id="TIGR00229">
    <property type="entry name" value="sensory_box"/>
    <property type="match status" value="5"/>
</dbReference>
<dbReference type="InterPro" id="IPR035965">
    <property type="entry name" value="PAS-like_dom_sf"/>
</dbReference>
<keyword evidence="12" id="KW-0472">Membrane</keyword>
<dbReference type="CDD" id="cd00130">
    <property type="entry name" value="PAS"/>
    <property type="match status" value="5"/>
</dbReference>
<dbReference type="EC" id="2.7.13.3" evidence="3"/>
<dbReference type="InterPro" id="IPR004358">
    <property type="entry name" value="Sig_transdc_His_kin-like_C"/>
</dbReference>
<dbReference type="GO" id="GO:0006355">
    <property type="term" value="P:regulation of DNA-templated transcription"/>
    <property type="evidence" value="ECO:0007669"/>
    <property type="project" value="InterPro"/>
</dbReference>
<dbReference type="RefSeq" id="WP_194310832.1">
    <property type="nucleotide sequence ID" value="NZ_JADHEC010000004.1"/>
</dbReference>
<evidence type="ECO:0000259" key="17">
    <source>
        <dbReference type="PROSITE" id="PS50112"/>
    </source>
</evidence>
<comment type="caution">
    <text evidence="20">The sequence shown here is derived from an EMBL/GenBank/DDBJ whole genome shotgun (WGS) entry which is preliminary data.</text>
</comment>
<dbReference type="CDD" id="cd16922">
    <property type="entry name" value="HATPase_EvgS-ArcB-TorS-like"/>
    <property type="match status" value="1"/>
</dbReference>
<dbReference type="SUPFAM" id="SSF55785">
    <property type="entry name" value="PYP-like sensor domain (PAS domain)"/>
    <property type="match status" value="7"/>
</dbReference>
<dbReference type="InterPro" id="IPR011006">
    <property type="entry name" value="CheY-like_superfamily"/>
</dbReference>
<evidence type="ECO:0000256" key="3">
    <source>
        <dbReference type="ARBA" id="ARBA00012438"/>
    </source>
</evidence>
<dbReference type="Gene3D" id="1.20.120.160">
    <property type="entry name" value="HPT domain"/>
    <property type="match status" value="1"/>
</dbReference>
<evidence type="ECO:0000256" key="9">
    <source>
        <dbReference type="ARBA" id="ARBA00022777"/>
    </source>
</evidence>
<protein>
    <recommendedName>
        <fullName evidence="3">histidine kinase</fullName>
        <ecNumber evidence="3">2.7.13.3</ecNumber>
    </recommendedName>
</protein>
<dbReference type="InterPro" id="IPR036097">
    <property type="entry name" value="HisK_dim/P_sf"/>
</dbReference>
<dbReference type="InterPro" id="IPR003594">
    <property type="entry name" value="HATPase_dom"/>
</dbReference>
<dbReference type="PRINTS" id="PR00344">
    <property type="entry name" value="BCTRLSENSOR"/>
</dbReference>
<dbReference type="Pfam" id="PF00072">
    <property type="entry name" value="Response_reg"/>
    <property type="match status" value="1"/>
</dbReference>
<dbReference type="FunFam" id="3.30.565.10:FF:000010">
    <property type="entry name" value="Sensor histidine kinase RcsC"/>
    <property type="match status" value="1"/>
</dbReference>
<evidence type="ECO:0000256" key="1">
    <source>
        <dbReference type="ARBA" id="ARBA00000085"/>
    </source>
</evidence>
<feature type="domain" description="PAS" evidence="17">
    <location>
        <begin position="260"/>
        <end position="331"/>
    </location>
</feature>
<evidence type="ECO:0000313" key="21">
    <source>
        <dbReference type="Proteomes" id="UP000646211"/>
    </source>
</evidence>
<feature type="domain" description="Histidine kinase" evidence="15">
    <location>
        <begin position="1048"/>
        <end position="1269"/>
    </location>
</feature>
<evidence type="ECO:0000256" key="2">
    <source>
        <dbReference type="ARBA" id="ARBA00004429"/>
    </source>
</evidence>
<dbReference type="Pfam" id="PF00512">
    <property type="entry name" value="HisKA"/>
    <property type="match status" value="1"/>
</dbReference>
<keyword evidence="21" id="KW-1185">Reference proteome</keyword>
<sequence length="1539" mass="176940">MNNKYHKLLQKQIKKHLTIECFENPSFKAFFESVNDSYLAFERDKEIMDNSFIESEKEYHEVNNQLKKEIEFKQIAANNLYKSINKDDLDYDIRYDHNDDLLFVSEYLRAQIEKRKETETALLENMKELEDYKSALDQSALVALTDEKGIIKAVNDKFCETSEFNREELVGNTHQLVNSKFHSKAFFKDLWKTISTGNIWRGLIKNKKKNGDFYWVDTTIVPFLDANKKPFQYLAVRFDVTEIKNAEAEIVKGKELAEQSEERNRLIMNSSLNSIITIDSNKKIIFWNPQAETIFGWKEEEVLGKNLIDLIIPIRNKEKWDSVIENYLINGQETYFNQQVEFILLNKSGNEFFSEASVIPISQDGETFFCGFLQDISKRKKAEKSLLQTVELLKTLLANLQSGVLVEDENRKIMFTNQFFCDVFSIPLSPEKMIGIDNNDSAELSNESFKDAESFSPRIETILREKKLVTDELLETFDNKFLSRDYVPIFINDEYKGHLWKYTDVTQRIQNYKLLEQSEERTQIIMNSALNAIVTVDDRGKVTFWNDQAESVFGWKKEEVLGKVFTDFMVPVRNKDLWDQSIYEYLVEGHSDFLNRQVELFGVNKAGEEFIAEITITPITKNGETFFCAFLQDISKRKEAEIQIYETAELFKTLLANLNSGVLVEDENQNILFSNQLFWELKNKSFSAESMEGVDFSKSFEEDKYLFKDSESFVPRINELMNLKQPVISELMETVDNRFLERDYIPIFLNNEYKGHLWKYSDITQRMQNQKLLEQSEQRNSLIMNSSLNAIVNVDNEGKITFWNRQATNVFGWKSEDIMGKLLIETILPYQNKNIYDAENRNRIRKDDDATLKKHIELIGIKQDGEELTMDCSIIPINQNGGNFFCLFIQDITEKKEAENIRKIQEEKYKNVIAHMNLGLLEVDNNEIIQYVNQSFANISGYEMIELMGKNSSDFFVFGDDFDAVKTKNKLKKQGALGICQLPIKNKKGELRWWAISGAPNFDSKGNVIGSIGIHLDITEQKQLELDLEKEKTKALESSKAKETFLANMSHEIRTPLNAIIGFLRELDKQEFTELQKKYVDNSSIASKHLLAIINNILDISKIEAGEMSLESEDFIFEKSISNVVTVLQPLLEQKGLDYNISISNKIEKVLKGDALRLQQILFNLVGNSIKFTSKGSISINCEVVDDSAHSQEIQISISDTGIGMEDSYMATIFNKFSQEDKAVTRKYGGTGLGLSITYELVKLMDGRIEIESKKNVGTTFHIYIKYPKGSNQFMDDMDIDDPVSSIDNISILLVEDNYLNRMVAQNSLQYYNCKVTEAENGVEAIEILKNNKFDVILMDIQMPEMGGIEATGIIRNQLNLSTPIIALTANAFKTEIDKCRKAGMDDYVTKPFEEDILIETIAKHTTNKKTSIPKTVLPQGSSTSDQLYNLTSLLNLSRGNNEFVGKMIGVFVEQTTEVIEKISAAIPVDDFMEVNRLIHKIKPSVESLGITSIIKDIKLLEKIAKETKDKEQITTLFSVIKEVLEKAVIQLRENELNL</sequence>
<dbReference type="InterPro" id="IPR001610">
    <property type="entry name" value="PAC"/>
</dbReference>
<dbReference type="InterPro" id="IPR003661">
    <property type="entry name" value="HisK_dim/P_dom"/>
</dbReference>
<feature type="domain" description="HPt" evidence="19">
    <location>
        <begin position="1441"/>
        <end position="1539"/>
    </location>
</feature>
<dbReference type="SUPFAM" id="SSF47384">
    <property type="entry name" value="Homodimeric domain of signal transducing histidine kinase"/>
    <property type="match status" value="1"/>
</dbReference>
<evidence type="ECO:0000256" key="5">
    <source>
        <dbReference type="ARBA" id="ARBA00022519"/>
    </source>
</evidence>
<evidence type="ECO:0000259" key="18">
    <source>
        <dbReference type="PROSITE" id="PS50113"/>
    </source>
</evidence>
<dbReference type="SUPFAM" id="SSF47226">
    <property type="entry name" value="Histidine-containing phosphotransfer domain, HPT domain"/>
    <property type="match status" value="1"/>
</dbReference>
<dbReference type="PANTHER" id="PTHR43047">
    <property type="entry name" value="TWO-COMPONENT HISTIDINE PROTEIN KINASE"/>
    <property type="match status" value="1"/>
</dbReference>
<dbReference type="CDD" id="cd00082">
    <property type="entry name" value="HisKA"/>
    <property type="match status" value="1"/>
</dbReference>
<dbReference type="PROSITE" id="PS50109">
    <property type="entry name" value="HIS_KIN"/>
    <property type="match status" value="1"/>
</dbReference>
<dbReference type="PROSITE" id="PS50113">
    <property type="entry name" value="PAC"/>
    <property type="match status" value="5"/>
</dbReference>
<keyword evidence="9" id="KW-0418">Kinase</keyword>
<dbReference type="Proteomes" id="UP000646211">
    <property type="component" value="Unassembled WGS sequence"/>
</dbReference>
<evidence type="ECO:0000259" key="19">
    <source>
        <dbReference type="PROSITE" id="PS50894"/>
    </source>
</evidence>
<evidence type="ECO:0000259" key="16">
    <source>
        <dbReference type="PROSITE" id="PS50110"/>
    </source>
</evidence>
<dbReference type="SUPFAM" id="SSF52172">
    <property type="entry name" value="CheY-like"/>
    <property type="match status" value="1"/>
</dbReference>
<dbReference type="SMART" id="SM00388">
    <property type="entry name" value="HisKA"/>
    <property type="match status" value="1"/>
</dbReference>
<dbReference type="PROSITE" id="PS50110">
    <property type="entry name" value="RESPONSE_REGULATORY"/>
    <property type="match status" value="1"/>
</dbReference>
<gene>
    <name evidence="20" type="ORF">IR213_03010</name>
</gene>
<keyword evidence="6 14" id="KW-0597">Phosphoprotein</keyword>
<keyword evidence="11" id="KW-1133">Transmembrane helix</keyword>
<keyword evidence="7" id="KW-0808">Transferase</keyword>
<accession>A0A930XUT6</accession>
<feature type="domain" description="PAS" evidence="17">
    <location>
        <begin position="905"/>
        <end position="951"/>
    </location>
</feature>
<dbReference type="CDD" id="cd17546">
    <property type="entry name" value="REC_hyHK_CKI1_RcsC-like"/>
    <property type="match status" value="1"/>
</dbReference>
<dbReference type="Pfam" id="PF00989">
    <property type="entry name" value="PAS"/>
    <property type="match status" value="2"/>
</dbReference>
<feature type="domain" description="PAC" evidence="18">
    <location>
        <begin position="854"/>
        <end position="904"/>
    </location>
</feature>
<dbReference type="Gene3D" id="3.40.50.2300">
    <property type="match status" value="1"/>
</dbReference>
<dbReference type="InterPro" id="IPR001789">
    <property type="entry name" value="Sig_transdc_resp-reg_receiver"/>
</dbReference>
<keyword evidence="10" id="KW-0067">ATP-binding</keyword>
<feature type="modified residue" description="4-aspartylphosphate" evidence="14">
    <location>
        <position position="1340"/>
    </location>
</feature>
<dbReference type="InterPro" id="IPR005467">
    <property type="entry name" value="His_kinase_dom"/>
</dbReference>
<keyword evidence="10" id="KW-0547">Nucleotide-binding</keyword>
<feature type="domain" description="PAC" evidence="18">
    <location>
        <begin position="338"/>
        <end position="388"/>
    </location>
</feature>
<dbReference type="Gene3D" id="3.30.450.20">
    <property type="entry name" value="PAS domain"/>
    <property type="match status" value="7"/>
</dbReference>
<feature type="domain" description="PAC" evidence="18">
    <location>
        <begin position="978"/>
        <end position="1030"/>
    </location>
</feature>
<dbReference type="InterPro" id="IPR008207">
    <property type="entry name" value="Sig_transdc_His_kin_Hpt_dom"/>
</dbReference>
<evidence type="ECO:0000256" key="11">
    <source>
        <dbReference type="ARBA" id="ARBA00022989"/>
    </source>
</evidence>
<keyword evidence="8" id="KW-0812">Transmembrane</keyword>
<evidence type="ECO:0000256" key="6">
    <source>
        <dbReference type="ARBA" id="ARBA00022553"/>
    </source>
</evidence>
<dbReference type="Gene3D" id="3.30.565.10">
    <property type="entry name" value="Histidine kinase-like ATPase, C-terminal domain"/>
    <property type="match status" value="1"/>
</dbReference>
<comment type="subcellular location">
    <subcellularLocation>
        <location evidence="2">Cell inner membrane</location>
        <topology evidence="2">Multi-pass membrane protein</topology>
    </subcellularLocation>
</comment>
<evidence type="ECO:0000259" key="15">
    <source>
        <dbReference type="PROSITE" id="PS50109"/>
    </source>
</evidence>
<reference evidence="20" key="1">
    <citation type="submission" date="2020-11" db="EMBL/GenBank/DDBJ databases">
        <title>Genome of Flavobacterium soyangense.</title>
        <authorList>
            <person name="Liu Q."/>
            <person name="Xin Y.-H."/>
        </authorList>
    </citation>
    <scope>NUCLEOTIDE SEQUENCE</scope>
    <source>
        <strain evidence="20">CGMCC 1.13493</strain>
    </source>
</reference>
<evidence type="ECO:0000256" key="10">
    <source>
        <dbReference type="ARBA" id="ARBA00022840"/>
    </source>
</evidence>
<dbReference type="SMART" id="SM00387">
    <property type="entry name" value="HATPase_c"/>
    <property type="match status" value="1"/>
</dbReference>
<dbReference type="PROSITE" id="PS50112">
    <property type="entry name" value="PAS"/>
    <property type="match status" value="4"/>
</dbReference>
<dbReference type="Pfam" id="PF02518">
    <property type="entry name" value="HATPase_c"/>
    <property type="match status" value="1"/>
</dbReference>
<feature type="domain" description="PAS" evidence="17">
    <location>
        <begin position="518"/>
        <end position="590"/>
    </location>
</feature>
<evidence type="ECO:0000313" key="20">
    <source>
        <dbReference type="EMBL" id="MBF2707566.1"/>
    </source>
</evidence>
<dbReference type="GO" id="GO:0000155">
    <property type="term" value="F:phosphorelay sensor kinase activity"/>
    <property type="evidence" value="ECO:0007669"/>
    <property type="project" value="InterPro"/>
</dbReference>
<feature type="domain" description="PAS" evidence="17">
    <location>
        <begin position="776"/>
        <end position="855"/>
    </location>
</feature>
<keyword evidence="4" id="KW-1003">Cell membrane</keyword>
<feature type="modified residue" description="Phosphohistidine" evidence="13">
    <location>
        <position position="1480"/>
    </location>
</feature>
<feature type="domain" description="PAC" evidence="18">
    <location>
        <begin position="596"/>
        <end position="646"/>
    </location>
</feature>
<evidence type="ECO:0000256" key="13">
    <source>
        <dbReference type="PROSITE-ProRule" id="PRU00110"/>
    </source>
</evidence>
<dbReference type="EMBL" id="JADHEC010000004">
    <property type="protein sequence ID" value="MBF2707566.1"/>
    <property type="molecule type" value="Genomic_DNA"/>
</dbReference>
<evidence type="ECO:0000256" key="7">
    <source>
        <dbReference type="ARBA" id="ARBA00022679"/>
    </source>
</evidence>
<dbReference type="SUPFAM" id="SSF55874">
    <property type="entry name" value="ATPase domain of HSP90 chaperone/DNA topoisomerase II/histidine kinase"/>
    <property type="match status" value="1"/>
</dbReference>
<dbReference type="PANTHER" id="PTHR43047:SF72">
    <property type="entry name" value="OSMOSENSING HISTIDINE PROTEIN KINASE SLN1"/>
    <property type="match status" value="1"/>
</dbReference>
<proteinExistence type="predicted"/>
<evidence type="ECO:0000256" key="8">
    <source>
        <dbReference type="ARBA" id="ARBA00022692"/>
    </source>
</evidence>
<dbReference type="SMART" id="SM00091">
    <property type="entry name" value="PAS"/>
    <property type="match status" value="7"/>
</dbReference>
<dbReference type="Pfam" id="PF13188">
    <property type="entry name" value="PAS_8"/>
    <property type="match status" value="1"/>
</dbReference>
<dbReference type="Gene3D" id="1.10.287.130">
    <property type="match status" value="1"/>
</dbReference>
<comment type="catalytic activity">
    <reaction evidence="1">
        <text>ATP + protein L-histidine = ADP + protein N-phospho-L-histidine.</text>
        <dbReference type="EC" id="2.7.13.3"/>
    </reaction>
</comment>
<dbReference type="SMART" id="SM00086">
    <property type="entry name" value="PAC"/>
    <property type="match status" value="5"/>
</dbReference>
<dbReference type="Pfam" id="PF13426">
    <property type="entry name" value="PAS_9"/>
    <property type="match status" value="3"/>
</dbReference>
<evidence type="ECO:0000256" key="14">
    <source>
        <dbReference type="PROSITE-ProRule" id="PRU00169"/>
    </source>
</evidence>
<dbReference type="GO" id="GO:0005886">
    <property type="term" value="C:plasma membrane"/>
    <property type="evidence" value="ECO:0007669"/>
    <property type="project" value="UniProtKB-SubCell"/>
</dbReference>